<evidence type="ECO:0000256" key="3">
    <source>
        <dbReference type="ARBA" id="ARBA00022989"/>
    </source>
</evidence>
<sequence length="219" mass="23327">MEFVALIMFALALNMDSFAAGVAYGVRNIKLPVTSLAIISMMSMAAITISMVLGHAVAGYFSATFAHRLGGAILLFIGLWVLIQSLQENRQKNKEAPKSEPEQEAPGPVLQIHIRALGLVIQILREPSRADLDRSGTISPREAVLLGLALAMDAFAAGFAVSMLGFNILFTALMVGLGHFILTYLGLQAGMKIGASRLSQKVAALPGFILIALGLLKIH</sequence>
<dbReference type="Proteomes" id="UP000199584">
    <property type="component" value="Unassembled WGS sequence"/>
</dbReference>
<dbReference type="EMBL" id="FOYM01000029">
    <property type="protein sequence ID" value="SFR13957.1"/>
    <property type="molecule type" value="Genomic_DNA"/>
</dbReference>
<feature type="transmembrane region" description="Helical" evidence="5">
    <location>
        <begin position="35"/>
        <end position="57"/>
    </location>
</feature>
<keyword evidence="3 5" id="KW-1133">Transmembrane helix</keyword>
<name>A0A1I6E8H8_9FIRM</name>
<dbReference type="Pfam" id="PF02659">
    <property type="entry name" value="Mntp"/>
    <property type="match status" value="2"/>
</dbReference>
<reference evidence="7" key="1">
    <citation type="submission" date="2016-10" db="EMBL/GenBank/DDBJ databases">
        <authorList>
            <person name="Varghese N."/>
            <person name="Submissions S."/>
        </authorList>
    </citation>
    <scope>NUCLEOTIDE SEQUENCE [LARGE SCALE GENOMIC DNA]</scope>
    <source>
        <strain evidence="7">DSM 3669</strain>
    </source>
</reference>
<proteinExistence type="predicted"/>
<feature type="transmembrane region" description="Helical" evidence="5">
    <location>
        <begin position="69"/>
        <end position="87"/>
    </location>
</feature>
<keyword evidence="7" id="KW-1185">Reference proteome</keyword>
<organism evidence="6 7">
    <name type="scientific">Desulfoscipio geothermicus DSM 3669</name>
    <dbReference type="NCBI Taxonomy" id="1121426"/>
    <lineage>
        <taxon>Bacteria</taxon>
        <taxon>Bacillati</taxon>
        <taxon>Bacillota</taxon>
        <taxon>Clostridia</taxon>
        <taxon>Eubacteriales</taxon>
        <taxon>Desulfallaceae</taxon>
        <taxon>Desulfoscipio</taxon>
    </lineage>
</organism>
<dbReference type="PANTHER" id="PTHR35529:SF2">
    <property type="entry name" value="SPORULATION PROTEIN YTAF-RELATED"/>
    <property type="match status" value="1"/>
</dbReference>
<dbReference type="AlphaFoldDB" id="A0A1I6E8H8"/>
<evidence type="ECO:0000313" key="6">
    <source>
        <dbReference type="EMBL" id="SFR13957.1"/>
    </source>
</evidence>
<keyword evidence="1" id="KW-1003">Cell membrane</keyword>
<evidence type="ECO:0000256" key="5">
    <source>
        <dbReference type="SAM" id="Phobius"/>
    </source>
</evidence>
<evidence type="ECO:0000313" key="7">
    <source>
        <dbReference type="Proteomes" id="UP000199584"/>
    </source>
</evidence>
<dbReference type="PANTHER" id="PTHR35529">
    <property type="entry name" value="MANGANESE EFFLUX PUMP MNTP-RELATED"/>
    <property type="match status" value="1"/>
</dbReference>
<dbReference type="InterPro" id="IPR003810">
    <property type="entry name" value="Mntp/YtaF"/>
</dbReference>
<keyword evidence="4 5" id="KW-0472">Membrane</keyword>
<accession>A0A1I6E8H8</accession>
<protein>
    <submittedName>
        <fullName evidence="6">Putative sporulation protein YtaF</fullName>
    </submittedName>
</protein>
<keyword evidence="2 5" id="KW-0812">Transmembrane</keyword>
<feature type="transmembrane region" description="Helical" evidence="5">
    <location>
        <begin position="168"/>
        <end position="187"/>
    </location>
</feature>
<dbReference type="InterPro" id="IPR014205">
    <property type="entry name" value="Spore_YtaF"/>
</dbReference>
<dbReference type="OrthoDB" id="1679205at2"/>
<feature type="transmembrane region" description="Helical" evidence="5">
    <location>
        <begin position="144"/>
        <end position="162"/>
    </location>
</feature>
<gene>
    <name evidence="6" type="ORF">SAMN05660706_12935</name>
</gene>
<evidence type="ECO:0000256" key="1">
    <source>
        <dbReference type="ARBA" id="ARBA00022475"/>
    </source>
</evidence>
<evidence type="ECO:0000256" key="4">
    <source>
        <dbReference type="ARBA" id="ARBA00023136"/>
    </source>
</evidence>
<dbReference type="NCBIfam" id="TIGR02840">
    <property type="entry name" value="spore_YtaF"/>
    <property type="match status" value="1"/>
</dbReference>
<evidence type="ECO:0000256" key="2">
    <source>
        <dbReference type="ARBA" id="ARBA00022692"/>
    </source>
</evidence>
<dbReference type="STRING" id="39060.SAMN05660706_12935"/>